<evidence type="ECO:0000256" key="1">
    <source>
        <dbReference type="SAM" id="SignalP"/>
    </source>
</evidence>
<comment type="caution">
    <text evidence="2">The sequence shown here is derived from an EMBL/GenBank/DDBJ whole genome shotgun (WGS) entry which is preliminary data.</text>
</comment>
<feature type="signal peptide" evidence="1">
    <location>
        <begin position="1"/>
        <end position="23"/>
    </location>
</feature>
<feature type="chain" id="PRO_5034202378" evidence="1">
    <location>
        <begin position="24"/>
        <end position="96"/>
    </location>
</feature>
<sequence>MVHRTGELSIVLVLLAAKLLDRSQNHQLQLLNLLQILLQHLHRLGRRLNKPLRHRRLTATPLHHRTRCQIQEGKDLLHRQRRLLLQEAPEVVLQEA</sequence>
<evidence type="ECO:0000313" key="2">
    <source>
        <dbReference type="EMBL" id="KAG5294069.1"/>
    </source>
</evidence>
<evidence type="ECO:0000313" key="3">
    <source>
        <dbReference type="Proteomes" id="UP000670092"/>
    </source>
</evidence>
<dbReference type="Proteomes" id="UP000670092">
    <property type="component" value="Unassembled WGS sequence"/>
</dbReference>
<proteinExistence type="predicted"/>
<dbReference type="VEuPathDB" id="FungiDB:I7I52_05589"/>
<gene>
    <name evidence="2" type="ORF">I7I52_05589</name>
</gene>
<protein>
    <submittedName>
        <fullName evidence="2">Extracellular protein</fullName>
    </submittedName>
</protein>
<dbReference type="AlphaFoldDB" id="A0A8H7YKK6"/>
<accession>A0A8H7YKK6</accession>
<organism evidence="2 3">
    <name type="scientific">Ajellomyces capsulatus</name>
    <name type="common">Darling's disease fungus</name>
    <name type="synonym">Histoplasma capsulatum</name>
    <dbReference type="NCBI Taxonomy" id="5037"/>
    <lineage>
        <taxon>Eukaryota</taxon>
        <taxon>Fungi</taxon>
        <taxon>Dikarya</taxon>
        <taxon>Ascomycota</taxon>
        <taxon>Pezizomycotina</taxon>
        <taxon>Eurotiomycetes</taxon>
        <taxon>Eurotiomycetidae</taxon>
        <taxon>Onygenales</taxon>
        <taxon>Ajellomycetaceae</taxon>
        <taxon>Histoplasma</taxon>
    </lineage>
</organism>
<name>A0A8H7YKK6_AJECA</name>
<reference evidence="2 3" key="1">
    <citation type="submission" date="2021-01" db="EMBL/GenBank/DDBJ databases">
        <title>Chromosome-level genome assembly of a human fungal pathogen reveals clustering of transcriptionally co-regulated genes.</title>
        <authorList>
            <person name="Voorhies M."/>
            <person name="Cohen S."/>
            <person name="Shea T.P."/>
            <person name="Petrus S."/>
            <person name="Munoz J.F."/>
            <person name="Poplawski S."/>
            <person name="Goldman W.E."/>
            <person name="Michael T."/>
            <person name="Cuomo C.A."/>
            <person name="Sil A."/>
            <person name="Beyhan S."/>
        </authorList>
    </citation>
    <scope>NUCLEOTIDE SEQUENCE [LARGE SCALE GENOMIC DNA]</scope>
    <source>
        <strain evidence="2 3">G184AR</strain>
    </source>
</reference>
<dbReference type="EMBL" id="JAEVHI010000004">
    <property type="protein sequence ID" value="KAG5294069.1"/>
    <property type="molecule type" value="Genomic_DNA"/>
</dbReference>
<keyword evidence="1" id="KW-0732">Signal</keyword>